<proteinExistence type="predicted"/>
<keyword evidence="1" id="KW-0472">Membrane</keyword>
<sequence length="251" mass="28208">MRALFDTAPESSLKRSHTREFPTHVLYWLAAGFALIYVVAAAFLSFGKIYLLPQDFIKGLLRYNSAPIVLLAGIPCGLYFIFWRASDLFAWLAAPPKLVVDEECLRAGDTRIAWRNVSAIITVQNHDRLILRHRGGTYRLRLNLWSDADELYAHVTDHVVDALIDGVHRQVNAGKAVQFGPLTLSGAGLTHKKRLMRWDDIESIRFQDEFGDGVSTRELIIAAQGKPLKIDEARIINAPVLLAYLSQRLAT</sequence>
<evidence type="ECO:0000313" key="5">
    <source>
        <dbReference type="Proteomes" id="UP000321224"/>
    </source>
</evidence>
<keyword evidence="4" id="KW-1185">Reference proteome</keyword>
<dbReference type="EMBL" id="FNAJ01000014">
    <property type="protein sequence ID" value="SDE90736.1"/>
    <property type="molecule type" value="Genomic_DNA"/>
</dbReference>
<name>A0A511HKH4_9BACT</name>
<accession>A0A511HKH4</accession>
<gene>
    <name evidence="2" type="ORF">MVI01_58540</name>
    <name evidence="3" type="ORF">SAMN04488504_114143</name>
</gene>
<feature type="transmembrane region" description="Helical" evidence="1">
    <location>
        <begin position="63"/>
        <end position="83"/>
    </location>
</feature>
<comment type="caution">
    <text evidence="2">The sequence shown here is derived from an EMBL/GenBank/DDBJ whole genome shotgun (WGS) entry which is preliminary data.</text>
</comment>
<reference evidence="3 4" key="1">
    <citation type="submission" date="2016-10" db="EMBL/GenBank/DDBJ databases">
        <authorList>
            <person name="Varghese N."/>
            <person name="Submissions S."/>
        </authorList>
    </citation>
    <scope>NUCLEOTIDE SEQUENCE [LARGE SCALE GENOMIC DNA]</scope>
    <source>
        <strain evidence="3 4">DSM 2260</strain>
    </source>
</reference>
<dbReference type="EMBL" id="BJVY01000042">
    <property type="protein sequence ID" value="GEL74070.1"/>
    <property type="molecule type" value="Genomic_DNA"/>
</dbReference>
<dbReference type="AlphaFoldDB" id="A0A511HKH4"/>
<evidence type="ECO:0000313" key="3">
    <source>
        <dbReference type="EMBL" id="SDE90736.1"/>
    </source>
</evidence>
<evidence type="ECO:0000313" key="4">
    <source>
        <dbReference type="Proteomes" id="UP000198717"/>
    </source>
</evidence>
<keyword evidence="1" id="KW-0812">Transmembrane</keyword>
<dbReference type="Proteomes" id="UP000198717">
    <property type="component" value="Unassembled WGS sequence"/>
</dbReference>
<feature type="transmembrane region" description="Helical" evidence="1">
    <location>
        <begin position="25"/>
        <end position="51"/>
    </location>
</feature>
<dbReference type="Proteomes" id="UP000321224">
    <property type="component" value="Unassembled WGS sequence"/>
</dbReference>
<evidence type="ECO:0000256" key="1">
    <source>
        <dbReference type="SAM" id="Phobius"/>
    </source>
</evidence>
<protein>
    <submittedName>
        <fullName evidence="2">Uncharacterized protein</fullName>
    </submittedName>
</protein>
<dbReference type="RefSeq" id="WP_090493517.1">
    <property type="nucleotide sequence ID" value="NZ_BJVY01000042.1"/>
</dbReference>
<organism evidence="2 5">
    <name type="scientific">Myxococcus virescens</name>
    <dbReference type="NCBI Taxonomy" id="83456"/>
    <lineage>
        <taxon>Bacteria</taxon>
        <taxon>Pseudomonadati</taxon>
        <taxon>Myxococcota</taxon>
        <taxon>Myxococcia</taxon>
        <taxon>Myxococcales</taxon>
        <taxon>Cystobacterineae</taxon>
        <taxon>Myxococcaceae</taxon>
        <taxon>Myxococcus</taxon>
    </lineage>
</organism>
<reference evidence="2 5" key="2">
    <citation type="submission" date="2019-07" db="EMBL/GenBank/DDBJ databases">
        <title>Whole genome shotgun sequence of Myxococcus virescens NBRC 100334.</title>
        <authorList>
            <person name="Hosoyama A."/>
            <person name="Uohara A."/>
            <person name="Ohji S."/>
            <person name="Ichikawa N."/>
        </authorList>
    </citation>
    <scope>NUCLEOTIDE SEQUENCE [LARGE SCALE GENOMIC DNA]</scope>
    <source>
        <strain evidence="2 5">NBRC 100334</strain>
    </source>
</reference>
<evidence type="ECO:0000313" key="2">
    <source>
        <dbReference type="EMBL" id="GEL74070.1"/>
    </source>
</evidence>
<keyword evidence="1" id="KW-1133">Transmembrane helix</keyword>